<dbReference type="InterPro" id="IPR000608">
    <property type="entry name" value="UBC"/>
</dbReference>
<evidence type="ECO:0000313" key="2">
    <source>
        <dbReference type="EMBL" id="KAK7507679.1"/>
    </source>
</evidence>
<evidence type="ECO:0000313" key="3">
    <source>
        <dbReference type="Proteomes" id="UP001519460"/>
    </source>
</evidence>
<sequence length="118" mass="13426">MESQVVQPWMTEDSPYEGGLFKLTIAFPEAYPFKPPRVQFVTQIVHCNIDRNGHINLDILRDHWSPALTTGKVLLSVRMLMTDPNPDDPLVPELGSLLKTDPDAYHKHVREATLKYAT</sequence>
<dbReference type="Pfam" id="PF00179">
    <property type="entry name" value="UQ_con"/>
    <property type="match status" value="1"/>
</dbReference>
<organism evidence="2 3">
    <name type="scientific">Batillaria attramentaria</name>
    <dbReference type="NCBI Taxonomy" id="370345"/>
    <lineage>
        <taxon>Eukaryota</taxon>
        <taxon>Metazoa</taxon>
        <taxon>Spiralia</taxon>
        <taxon>Lophotrochozoa</taxon>
        <taxon>Mollusca</taxon>
        <taxon>Gastropoda</taxon>
        <taxon>Caenogastropoda</taxon>
        <taxon>Sorbeoconcha</taxon>
        <taxon>Cerithioidea</taxon>
        <taxon>Batillariidae</taxon>
        <taxon>Batillaria</taxon>
    </lineage>
</organism>
<dbReference type="PROSITE" id="PS50127">
    <property type="entry name" value="UBC_2"/>
    <property type="match status" value="1"/>
</dbReference>
<dbReference type="SUPFAM" id="SSF54495">
    <property type="entry name" value="UBC-like"/>
    <property type="match status" value="1"/>
</dbReference>
<accession>A0ABD0M6T9</accession>
<dbReference type="InterPro" id="IPR016135">
    <property type="entry name" value="UBQ-conjugating_enzyme/RWD"/>
</dbReference>
<name>A0ABD0M6T9_9CAEN</name>
<gene>
    <name evidence="2" type="ORF">BaRGS_00001614</name>
</gene>
<comment type="caution">
    <text evidence="2">The sequence shown here is derived from an EMBL/GenBank/DDBJ whole genome shotgun (WGS) entry which is preliminary data.</text>
</comment>
<feature type="domain" description="UBC core" evidence="1">
    <location>
        <begin position="1"/>
        <end position="118"/>
    </location>
</feature>
<dbReference type="Proteomes" id="UP001519460">
    <property type="component" value="Unassembled WGS sequence"/>
</dbReference>
<keyword evidence="3" id="KW-1185">Reference proteome</keyword>
<dbReference type="SMART" id="SM00212">
    <property type="entry name" value="UBCc"/>
    <property type="match status" value="1"/>
</dbReference>
<evidence type="ECO:0000259" key="1">
    <source>
        <dbReference type="PROSITE" id="PS50127"/>
    </source>
</evidence>
<dbReference type="Gene3D" id="3.10.110.10">
    <property type="entry name" value="Ubiquitin Conjugating Enzyme"/>
    <property type="match status" value="1"/>
</dbReference>
<reference evidence="2 3" key="1">
    <citation type="journal article" date="2023" name="Sci. Data">
        <title>Genome assembly of the Korean intertidal mud-creeper Batillaria attramentaria.</title>
        <authorList>
            <person name="Patra A.K."/>
            <person name="Ho P.T."/>
            <person name="Jun S."/>
            <person name="Lee S.J."/>
            <person name="Kim Y."/>
            <person name="Won Y.J."/>
        </authorList>
    </citation>
    <scope>NUCLEOTIDE SEQUENCE [LARGE SCALE GENOMIC DNA]</scope>
    <source>
        <strain evidence="2">Wonlab-2016</strain>
    </source>
</reference>
<proteinExistence type="predicted"/>
<dbReference type="EMBL" id="JACVVK020000004">
    <property type="protein sequence ID" value="KAK7507679.1"/>
    <property type="molecule type" value="Genomic_DNA"/>
</dbReference>
<protein>
    <recommendedName>
        <fullName evidence="1">UBC core domain-containing protein</fullName>
    </recommendedName>
</protein>
<dbReference type="AlphaFoldDB" id="A0ABD0M6T9"/>
<dbReference type="PANTHER" id="PTHR24068">
    <property type="entry name" value="UBIQUITIN-CONJUGATING ENZYME E2"/>
    <property type="match status" value="1"/>
</dbReference>